<evidence type="ECO:0000313" key="2">
    <source>
        <dbReference type="Proteomes" id="UP000245697"/>
    </source>
</evidence>
<comment type="caution">
    <text evidence="1">The sequence shown here is derived from an EMBL/GenBank/DDBJ whole genome shotgun (WGS) entry which is preliminary data.</text>
</comment>
<keyword evidence="2" id="KW-1185">Reference proteome</keyword>
<name>A0A316EC81_9ACTN</name>
<reference evidence="1 2" key="1">
    <citation type="submission" date="2018-05" db="EMBL/GenBank/DDBJ databases">
        <title>Genomic Encyclopedia of Archaeal and Bacterial Type Strains, Phase II (KMG-II): from individual species to whole genera.</title>
        <authorList>
            <person name="Goeker M."/>
        </authorList>
    </citation>
    <scope>NUCLEOTIDE SEQUENCE [LARGE SCALE GENOMIC DNA]</scope>
    <source>
        <strain evidence="1 2">DSM 45184</strain>
    </source>
</reference>
<evidence type="ECO:0000313" key="1">
    <source>
        <dbReference type="EMBL" id="PWK28058.1"/>
    </source>
</evidence>
<dbReference type="RefSeq" id="WP_275416447.1">
    <property type="nucleotide sequence ID" value="NZ_BONA01000117.1"/>
</dbReference>
<dbReference type="EMBL" id="QGGR01000051">
    <property type="protein sequence ID" value="PWK28058.1"/>
    <property type="molecule type" value="Genomic_DNA"/>
</dbReference>
<proteinExistence type="predicted"/>
<dbReference type="Proteomes" id="UP000245697">
    <property type="component" value="Unassembled WGS sequence"/>
</dbReference>
<dbReference type="AlphaFoldDB" id="A0A316EC81"/>
<sequence length="43" mass="4476">MADWPTWTSTGDTGLPALTTKVSAEIHAAFGILAGLVDTTEND</sequence>
<gene>
    <name evidence="1" type="ORF">BC793_15132</name>
</gene>
<organism evidence="1 2">
    <name type="scientific">Actinoplanes xinjiangensis</name>
    <dbReference type="NCBI Taxonomy" id="512350"/>
    <lineage>
        <taxon>Bacteria</taxon>
        <taxon>Bacillati</taxon>
        <taxon>Actinomycetota</taxon>
        <taxon>Actinomycetes</taxon>
        <taxon>Micromonosporales</taxon>
        <taxon>Micromonosporaceae</taxon>
        <taxon>Actinoplanes</taxon>
    </lineage>
</organism>
<protein>
    <submittedName>
        <fullName evidence="1">Uncharacterized protein</fullName>
    </submittedName>
</protein>
<accession>A0A316EC81</accession>